<dbReference type="Proteomes" id="UP001162741">
    <property type="component" value="Chromosome"/>
</dbReference>
<accession>A0ABY6J9R5</accession>
<name>A0ABY6J9R5_9BACT</name>
<organism evidence="1 2">
    <name type="scientific">Chitinophaga horti</name>
    <dbReference type="NCBI Taxonomy" id="2920382"/>
    <lineage>
        <taxon>Bacteria</taxon>
        <taxon>Pseudomonadati</taxon>
        <taxon>Bacteroidota</taxon>
        <taxon>Chitinophagia</taxon>
        <taxon>Chitinophagales</taxon>
        <taxon>Chitinophagaceae</taxon>
        <taxon>Chitinophaga</taxon>
    </lineage>
</organism>
<evidence type="ECO:0000313" key="1">
    <source>
        <dbReference type="EMBL" id="UYQ95087.1"/>
    </source>
</evidence>
<proteinExistence type="predicted"/>
<evidence type="ECO:0000313" key="2">
    <source>
        <dbReference type="Proteomes" id="UP001162741"/>
    </source>
</evidence>
<dbReference type="RefSeq" id="WP_244837892.1">
    <property type="nucleotide sequence ID" value="NZ_CP107006.1"/>
</dbReference>
<reference evidence="1" key="1">
    <citation type="submission" date="2022-10" db="EMBL/GenBank/DDBJ databases">
        <title>Chitinophaga sp. nov., isolated from soil.</title>
        <authorList>
            <person name="Jeon C.O."/>
        </authorList>
    </citation>
    <scope>NUCLEOTIDE SEQUENCE</scope>
    <source>
        <strain evidence="1">R8</strain>
    </source>
</reference>
<keyword evidence="2" id="KW-1185">Reference proteome</keyword>
<sequence>MVQVTYSYKNREFFQMEDRLLNQLAESGKRLLFALLEPMEDLLMTENGKIRICLDERPNIELEGFSAAMKHKIECTLRGDEDEVN</sequence>
<dbReference type="EMBL" id="CP107006">
    <property type="protein sequence ID" value="UYQ95087.1"/>
    <property type="molecule type" value="Genomic_DNA"/>
</dbReference>
<protein>
    <submittedName>
        <fullName evidence="1">Uncharacterized protein</fullName>
    </submittedName>
</protein>
<gene>
    <name evidence="1" type="ORF">MKQ68_08260</name>
</gene>